<dbReference type="InterPro" id="IPR010667">
    <property type="entry name" value="Phage_T4_Gp19"/>
</dbReference>
<dbReference type="NCBIfam" id="TIGR02241">
    <property type="entry name" value="conserved hypothetical phage tail region protein"/>
    <property type="match status" value="1"/>
</dbReference>
<evidence type="ECO:0000313" key="2">
    <source>
        <dbReference type="Proteomes" id="UP000730618"/>
    </source>
</evidence>
<reference evidence="1 2" key="1">
    <citation type="submission" date="2021-06" db="EMBL/GenBank/DDBJ databases">
        <authorList>
            <person name="Criscuolo A."/>
        </authorList>
    </citation>
    <scope>NUCLEOTIDE SEQUENCE [LARGE SCALE GENOMIC DNA]</scope>
    <source>
        <strain evidence="2">CIP 111802</strain>
    </source>
</reference>
<organism evidence="1 2">
    <name type="scientific">Paenibacillus allorhizosphaerae</name>
    <dbReference type="NCBI Taxonomy" id="2849866"/>
    <lineage>
        <taxon>Bacteria</taxon>
        <taxon>Bacillati</taxon>
        <taxon>Bacillota</taxon>
        <taxon>Bacilli</taxon>
        <taxon>Bacillales</taxon>
        <taxon>Paenibacillaceae</taxon>
        <taxon>Paenibacillus</taxon>
    </lineage>
</organism>
<dbReference type="EMBL" id="CAJVCE010000006">
    <property type="protein sequence ID" value="CAG7640799.1"/>
    <property type="molecule type" value="Genomic_DNA"/>
</dbReference>
<evidence type="ECO:0008006" key="3">
    <source>
        <dbReference type="Google" id="ProtNLM"/>
    </source>
</evidence>
<evidence type="ECO:0000313" key="1">
    <source>
        <dbReference type="EMBL" id="CAG7640799.1"/>
    </source>
</evidence>
<dbReference type="Pfam" id="PF06841">
    <property type="entry name" value="Phage_T4_gp19"/>
    <property type="match status" value="1"/>
</dbReference>
<name>A0ABN7TJU3_9BACL</name>
<dbReference type="RefSeq" id="WP_218099011.1">
    <property type="nucleotide sequence ID" value="NZ_CAJVCE010000006.1"/>
</dbReference>
<dbReference type="InterPro" id="IPR011747">
    <property type="entry name" value="CHP02241"/>
</dbReference>
<dbReference type="PANTHER" id="PTHR38009:SF1">
    <property type="entry name" value="CONSERVED HYPOTHETICAL PHAGE TAIL PROTEIN"/>
    <property type="match status" value="1"/>
</dbReference>
<accession>A0ABN7TJU3</accession>
<dbReference type="Proteomes" id="UP000730618">
    <property type="component" value="Unassembled WGS sequence"/>
</dbReference>
<gene>
    <name evidence="1" type="ORF">PAECIP111802_02685</name>
</gene>
<comment type="caution">
    <text evidence="1">The sequence shown here is derived from an EMBL/GenBank/DDBJ whole genome shotgun (WGS) entry which is preliminary data.</text>
</comment>
<sequence>MSYRLDVFNSCMFAVDFQQIQVAGFSEVSGLQQELEMEEYAEGGQNFFVRKFPKRIKYPPLVLKKGIALTDELWVWYQDYLYGRAAPREGSIIMYGIVNGEKKEVRRWNFENAYPVKWVGPSFRGTSGEVAIESLELVHQGLKTK</sequence>
<keyword evidence="2" id="KW-1185">Reference proteome</keyword>
<protein>
    <recommendedName>
        <fullName evidence="3">Phage tail protein</fullName>
    </recommendedName>
</protein>
<proteinExistence type="predicted"/>
<dbReference type="PANTHER" id="PTHR38009">
    <property type="entry name" value="CONSERVED HYPOTHETICAL PHAGE TAIL PROTEIN"/>
    <property type="match status" value="1"/>
</dbReference>